<dbReference type="Proteomes" id="UP000694864">
    <property type="component" value="Chromosome 12"/>
</dbReference>
<sequence length="174" mass="20411">MANSEWILTYPSGRSEYLRFEGSDHRPLVTSFDPRKKRTYGLFRFDRRLKENPEVKKLVFEAWHAHPNLSVDLRLRSCRDHIARWSKNQQLNSQKVITTLRDQLEEAMNDDTSPQETIDSLNKALLTAYQQEEAFWKQRSRNLWLALGDKNTGFFHAATKSRDALNNISVIENS</sequence>
<gene>
    <name evidence="2" type="primary">LOC104733654</name>
</gene>
<accession>A0ABM0V6B2</accession>
<dbReference type="GeneID" id="104733654"/>
<dbReference type="RefSeq" id="XP_010451521.1">
    <property type="nucleotide sequence ID" value="XM_010453219.1"/>
</dbReference>
<reference evidence="2" key="2">
    <citation type="submission" date="2025-08" db="UniProtKB">
        <authorList>
            <consortium name="RefSeq"/>
        </authorList>
    </citation>
    <scope>IDENTIFICATION</scope>
    <source>
        <tissue evidence="2">Leaf</tissue>
    </source>
</reference>
<evidence type="ECO:0000313" key="1">
    <source>
        <dbReference type="Proteomes" id="UP000694864"/>
    </source>
</evidence>
<reference evidence="1" key="1">
    <citation type="journal article" date="2014" name="Nat. Commun.">
        <title>The emerging biofuel crop Camelina sativa retains a highly undifferentiated hexaploid genome structure.</title>
        <authorList>
            <person name="Kagale S."/>
            <person name="Koh C."/>
            <person name="Nixon J."/>
            <person name="Bollina V."/>
            <person name="Clarke W.E."/>
            <person name="Tuteja R."/>
            <person name="Spillane C."/>
            <person name="Robinson S.J."/>
            <person name="Links M.G."/>
            <person name="Clarke C."/>
            <person name="Higgins E.E."/>
            <person name="Huebert T."/>
            <person name="Sharpe A.G."/>
            <person name="Parkin I.A."/>
        </authorList>
    </citation>
    <scope>NUCLEOTIDE SEQUENCE [LARGE SCALE GENOMIC DNA]</scope>
    <source>
        <strain evidence="1">cv. DH55</strain>
    </source>
</reference>
<keyword evidence="1" id="KW-1185">Reference proteome</keyword>
<evidence type="ECO:0000313" key="2">
    <source>
        <dbReference type="RefSeq" id="XP_010451521.1"/>
    </source>
</evidence>
<name>A0ABM0V6B2_CAMSA</name>
<proteinExistence type="predicted"/>
<protein>
    <submittedName>
        <fullName evidence="2">Uncharacterized protein LOC104733654</fullName>
    </submittedName>
</protein>
<organism evidence="1 2">
    <name type="scientific">Camelina sativa</name>
    <name type="common">False flax</name>
    <name type="synonym">Myagrum sativum</name>
    <dbReference type="NCBI Taxonomy" id="90675"/>
    <lineage>
        <taxon>Eukaryota</taxon>
        <taxon>Viridiplantae</taxon>
        <taxon>Streptophyta</taxon>
        <taxon>Embryophyta</taxon>
        <taxon>Tracheophyta</taxon>
        <taxon>Spermatophyta</taxon>
        <taxon>Magnoliopsida</taxon>
        <taxon>eudicotyledons</taxon>
        <taxon>Gunneridae</taxon>
        <taxon>Pentapetalae</taxon>
        <taxon>rosids</taxon>
        <taxon>malvids</taxon>
        <taxon>Brassicales</taxon>
        <taxon>Brassicaceae</taxon>
        <taxon>Camelineae</taxon>
        <taxon>Camelina</taxon>
    </lineage>
</organism>